<dbReference type="PROSITE" id="PS51724">
    <property type="entry name" value="SPOR"/>
    <property type="match status" value="1"/>
</dbReference>
<keyword evidence="4" id="KW-1185">Reference proteome</keyword>
<dbReference type="Pfam" id="PF05036">
    <property type="entry name" value="SPOR"/>
    <property type="match status" value="1"/>
</dbReference>
<dbReference type="OrthoDB" id="9766672at2"/>
<evidence type="ECO:0000313" key="4">
    <source>
        <dbReference type="Proteomes" id="UP000022447"/>
    </source>
</evidence>
<sequence length="272" mass="27801">MVTTSKDEPVCTGRGTAMATILAAVALSGCGPDGVRAAFDRVSGGEQIAGPETGGAAARDIEAPDVFQTTEPGLWDGRPSLGGVWVAHPDVADPERVIIRNRSNGQSVTGALFRRERESSGPKLQVSSDAATALGMLAGQPADLTVVVLRRAGGRMSEASPGVSDEAATSGPVDAPAAQPPGTRPPAAARRAPPSLDRPYIQVGIFGLEQSARDAAGAMRDAGLDPAIRAQTAGAGSIWRVLVGPARSDAERSALLETIKGEGFRDAYAVAE</sequence>
<dbReference type="PROSITE" id="PS51257">
    <property type="entry name" value="PROKAR_LIPOPROTEIN"/>
    <property type="match status" value="1"/>
</dbReference>
<dbReference type="GO" id="GO:0042834">
    <property type="term" value="F:peptidoglycan binding"/>
    <property type="evidence" value="ECO:0007669"/>
    <property type="project" value="InterPro"/>
</dbReference>
<comment type="caution">
    <text evidence="3">The sequence shown here is derived from an EMBL/GenBank/DDBJ whole genome shotgun (WGS) entry which is preliminary data.</text>
</comment>
<evidence type="ECO:0000313" key="3">
    <source>
        <dbReference type="EMBL" id="ETX14936.1"/>
    </source>
</evidence>
<evidence type="ECO:0000259" key="2">
    <source>
        <dbReference type="PROSITE" id="PS51724"/>
    </source>
</evidence>
<dbReference type="Gene3D" id="3.30.70.1070">
    <property type="entry name" value="Sporulation related repeat"/>
    <property type="match status" value="1"/>
</dbReference>
<dbReference type="Proteomes" id="UP000022447">
    <property type="component" value="Unassembled WGS sequence"/>
</dbReference>
<gene>
    <name evidence="3" type="ORF">OCH239_19235</name>
</gene>
<dbReference type="SUPFAM" id="SSF110997">
    <property type="entry name" value="Sporulation related repeat"/>
    <property type="match status" value="1"/>
</dbReference>
<name>X7EIF3_9RHOB</name>
<protein>
    <recommendedName>
        <fullName evidence="2">SPOR domain-containing protein</fullName>
    </recommendedName>
</protein>
<dbReference type="EMBL" id="JALZ01000007">
    <property type="protein sequence ID" value="ETX14936.1"/>
    <property type="molecule type" value="Genomic_DNA"/>
</dbReference>
<evidence type="ECO:0000256" key="1">
    <source>
        <dbReference type="SAM" id="MobiDB-lite"/>
    </source>
</evidence>
<dbReference type="PATRIC" id="fig|1449350.3.peg.1752"/>
<dbReference type="InterPro" id="IPR007730">
    <property type="entry name" value="SPOR-like_dom"/>
</dbReference>
<feature type="region of interest" description="Disordered" evidence="1">
    <location>
        <begin position="156"/>
        <end position="194"/>
    </location>
</feature>
<dbReference type="STRING" id="1449350.OCH239_19235"/>
<organism evidence="3 4">
    <name type="scientific">Roseivivax halodurans JCM 10272</name>
    <dbReference type="NCBI Taxonomy" id="1449350"/>
    <lineage>
        <taxon>Bacteria</taxon>
        <taxon>Pseudomonadati</taxon>
        <taxon>Pseudomonadota</taxon>
        <taxon>Alphaproteobacteria</taxon>
        <taxon>Rhodobacterales</taxon>
        <taxon>Roseobacteraceae</taxon>
        <taxon>Roseivivax</taxon>
    </lineage>
</organism>
<reference evidence="3 4" key="1">
    <citation type="submission" date="2014-01" db="EMBL/GenBank/DDBJ databases">
        <title>Roseivivax halodurans JCM 10272 Genome Sequencing.</title>
        <authorList>
            <person name="Lai Q."/>
            <person name="Li G."/>
            <person name="Shao Z."/>
        </authorList>
    </citation>
    <scope>NUCLEOTIDE SEQUENCE [LARGE SCALE GENOMIC DNA]</scope>
    <source>
        <strain evidence="3 4">JCM 10272</strain>
    </source>
</reference>
<proteinExistence type="predicted"/>
<dbReference type="InterPro" id="IPR036680">
    <property type="entry name" value="SPOR-like_sf"/>
</dbReference>
<accession>X7EIF3</accession>
<dbReference type="eggNOG" id="COG3087">
    <property type="taxonomic scope" value="Bacteria"/>
</dbReference>
<feature type="compositionally biased region" description="Low complexity" evidence="1">
    <location>
        <begin position="185"/>
        <end position="194"/>
    </location>
</feature>
<dbReference type="AlphaFoldDB" id="X7EIF3"/>
<feature type="domain" description="SPOR" evidence="2">
    <location>
        <begin position="193"/>
        <end position="272"/>
    </location>
</feature>